<evidence type="ECO:0000313" key="1">
    <source>
        <dbReference type="EMBL" id="QLJ18256.1"/>
    </source>
</evidence>
<proteinExistence type="predicted"/>
<dbReference type="RefSeq" id="WP_049201302.1">
    <property type="nucleotide sequence ID" value="NZ_CP044134.1"/>
</dbReference>
<name>A0A7D6A624_PROMI</name>
<reference evidence="1" key="1">
    <citation type="submission" date="2020-07" db="EMBL/GenBank/DDBJ databases">
        <title>Hypervirulent multi-drug resistant Proteus mirabilis strain with mosaic plasmid.</title>
        <authorList>
            <person name="Shelenkov A."/>
            <person name="Mikhaylova Y.V."/>
            <person name="Yanushevich Y.G."/>
            <person name="Petrova L."/>
            <person name="Fomina V."/>
            <person name="Zamyatin M."/>
            <person name="Shagin D."/>
        </authorList>
    </citation>
    <scope>NUCLEOTIDE SEQUENCE</scope>
    <source>
        <strain evidence="1">CriePir89</strain>
    </source>
</reference>
<protein>
    <submittedName>
        <fullName evidence="1">Uncharacterized protein</fullName>
    </submittedName>
</protein>
<dbReference type="SUPFAM" id="SSF81901">
    <property type="entry name" value="HCP-like"/>
    <property type="match status" value="1"/>
</dbReference>
<sequence length="260" mass="30037">MQPIHKSDELLESMESWLSNQNFITEFRLMGLLKDIDNYFSGLRKNYAKALAYSLIKDLKKAEYYFELSLQIPDAHYATNYMAIVNNYGSIIKTKELSERFAEEYESISFSTLAFESSLYWADMERAEYYIQKAIKLSNDEDRMKLKDDFESANLALSRFKEKAGFEKDEAKLLSSIIMNILESNNIRIKGISYIYEQNHEEKLNTYIVTAQCEDPSKIADMNMDLAFKLAEYDELLDKNFSAIIRGCSTNTDGGIAPCL</sequence>
<accession>A0A7D6A624</accession>
<organism evidence="1">
    <name type="scientific">Proteus mirabilis</name>
    <dbReference type="NCBI Taxonomy" id="584"/>
    <lineage>
        <taxon>Bacteria</taxon>
        <taxon>Pseudomonadati</taxon>
        <taxon>Pseudomonadota</taxon>
        <taxon>Gammaproteobacteria</taxon>
        <taxon>Enterobacterales</taxon>
        <taxon>Morganellaceae</taxon>
        <taxon>Proteus</taxon>
    </lineage>
</organism>
<gene>
    <name evidence="1" type="ORF">HZ283_14540</name>
</gene>
<dbReference type="EMBL" id="CP059056">
    <property type="protein sequence ID" value="QLJ18256.1"/>
    <property type="molecule type" value="Genomic_DNA"/>
</dbReference>
<dbReference type="AlphaFoldDB" id="A0A7D6A624"/>